<dbReference type="GO" id="GO:0071949">
    <property type="term" value="F:FAD binding"/>
    <property type="evidence" value="ECO:0007669"/>
    <property type="project" value="InterPro"/>
</dbReference>
<dbReference type="PANTHER" id="PTHR46972:SF1">
    <property type="entry name" value="FAD DEPENDENT OXIDOREDUCTASE DOMAIN-CONTAINING PROTEIN"/>
    <property type="match status" value="1"/>
</dbReference>
<sequence>MNLPQVPIAIIGAGPAGLTLARLLELAGIDYVVFERDESATSSNESSSSGTLDIHKDGQVALEEAGLLEEFQSIARYDVPIKIADAQGIVQAHIPGDSNTDKPEIDRKDLRNLLLRSIPASRIRWGCRVQQVHKEIDGSISVHTNGSVESGFHLVVGADGAWSKVRKQVTFIEPQYSGTHFFTTFIRLGNPTFSSAASLAGKGNYLAMSKGRHIFLHYLGDGSYHLSVGVKLIDSQAVKRGAVLHDPSTLWESLLQNEFVGWAQELTKFIKSSALNFRSWPLYSTPKTSLPWKYTPGLTLLGDAAHLTVPTGDGVNNALNDSAELAKQIIKHGIENLEAAVVDYEKVMLPRAIKAIEKGHWFIQHFFGADTPQEFLYAASAKDN</sequence>
<dbReference type="Proteomes" id="UP000240493">
    <property type="component" value="Unassembled WGS sequence"/>
</dbReference>
<evidence type="ECO:0000256" key="4">
    <source>
        <dbReference type="ARBA" id="ARBA00023033"/>
    </source>
</evidence>
<dbReference type="InterPro" id="IPR036188">
    <property type="entry name" value="FAD/NAD-bd_sf"/>
</dbReference>
<protein>
    <recommendedName>
        <fullName evidence="5">FAD-binding domain-containing protein</fullName>
    </recommendedName>
</protein>
<evidence type="ECO:0000256" key="2">
    <source>
        <dbReference type="ARBA" id="ARBA00022827"/>
    </source>
</evidence>
<evidence type="ECO:0000259" key="5">
    <source>
        <dbReference type="Pfam" id="PF01494"/>
    </source>
</evidence>
<evidence type="ECO:0000256" key="3">
    <source>
        <dbReference type="ARBA" id="ARBA00023002"/>
    </source>
</evidence>
<evidence type="ECO:0000256" key="1">
    <source>
        <dbReference type="ARBA" id="ARBA00022630"/>
    </source>
</evidence>
<feature type="domain" description="FAD-binding" evidence="5">
    <location>
        <begin position="6"/>
        <end position="171"/>
    </location>
</feature>
<dbReference type="Gene3D" id="3.50.50.60">
    <property type="entry name" value="FAD/NAD(P)-binding domain"/>
    <property type="match status" value="1"/>
</dbReference>
<dbReference type="PANTHER" id="PTHR46972">
    <property type="entry name" value="MONOOXYGENASE ASQM-RELATED"/>
    <property type="match status" value="1"/>
</dbReference>
<keyword evidence="3" id="KW-0560">Oxidoreductase</keyword>
<dbReference type="SUPFAM" id="SSF51905">
    <property type="entry name" value="FAD/NAD(P)-binding domain"/>
    <property type="match status" value="1"/>
</dbReference>
<dbReference type="EMBL" id="KZ679286">
    <property type="protein sequence ID" value="PTB34961.1"/>
    <property type="molecule type" value="Genomic_DNA"/>
</dbReference>
<dbReference type="Pfam" id="PF01494">
    <property type="entry name" value="FAD_binding_3"/>
    <property type="match status" value="1"/>
</dbReference>
<keyword evidence="7" id="KW-1185">Reference proteome</keyword>
<dbReference type="AlphaFoldDB" id="A0A2T3YQV7"/>
<organism evidence="6 7">
    <name type="scientific">Trichoderma asperellum (strain ATCC 204424 / CBS 433.97 / NBRC 101777)</name>
    <dbReference type="NCBI Taxonomy" id="1042311"/>
    <lineage>
        <taxon>Eukaryota</taxon>
        <taxon>Fungi</taxon>
        <taxon>Dikarya</taxon>
        <taxon>Ascomycota</taxon>
        <taxon>Pezizomycotina</taxon>
        <taxon>Sordariomycetes</taxon>
        <taxon>Hypocreomycetidae</taxon>
        <taxon>Hypocreales</taxon>
        <taxon>Hypocreaceae</taxon>
        <taxon>Trichoderma</taxon>
    </lineage>
</organism>
<accession>A0A2T3YQV7</accession>
<gene>
    <name evidence="6" type="ORF">M441DRAFT_74683</name>
</gene>
<dbReference type="InterPro" id="IPR002938">
    <property type="entry name" value="FAD-bd"/>
</dbReference>
<evidence type="ECO:0000313" key="6">
    <source>
        <dbReference type="EMBL" id="PTB34961.1"/>
    </source>
</evidence>
<keyword evidence="1" id="KW-0285">Flavoprotein</keyword>
<evidence type="ECO:0000313" key="7">
    <source>
        <dbReference type="Proteomes" id="UP000240493"/>
    </source>
</evidence>
<name>A0A2T3YQV7_TRIA4</name>
<dbReference type="GO" id="GO:0004497">
    <property type="term" value="F:monooxygenase activity"/>
    <property type="evidence" value="ECO:0007669"/>
    <property type="project" value="UniProtKB-KW"/>
</dbReference>
<reference evidence="6 7" key="1">
    <citation type="submission" date="2016-07" db="EMBL/GenBank/DDBJ databases">
        <title>Multiple horizontal gene transfer events from other fungi enriched the ability of initially mycotrophic Trichoderma (Ascomycota) to feed on dead plant biomass.</title>
        <authorList>
            <consortium name="DOE Joint Genome Institute"/>
            <person name="Aerts A."/>
            <person name="Atanasova L."/>
            <person name="Chenthamara K."/>
            <person name="Zhang J."/>
            <person name="Grujic M."/>
            <person name="Henrissat B."/>
            <person name="Kuo A."/>
            <person name="Salamov A."/>
            <person name="Lipzen A."/>
            <person name="Labutti K."/>
            <person name="Barry K."/>
            <person name="Miao Y."/>
            <person name="Rahimi M.J."/>
            <person name="Shen Q."/>
            <person name="Grigoriev I.V."/>
            <person name="Kubicek C.P."/>
            <person name="Druzhinina I.S."/>
        </authorList>
    </citation>
    <scope>NUCLEOTIDE SEQUENCE [LARGE SCALE GENOMIC DNA]</scope>
    <source>
        <strain evidence="6 7">CBS 433.97</strain>
    </source>
</reference>
<keyword evidence="2" id="KW-0274">FAD</keyword>
<keyword evidence="4" id="KW-0503">Monooxygenase</keyword>
<dbReference type="PRINTS" id="PR00420">
    <property type="entry name" value="RNGMNOXGNASE"/>
</dbReference>
<dbReference type="OrthoDB" id="655030at2759"/>
<proteinExistence type="predicted"/>
<dbReference type="STRING" id="1042311.A0A2T3YQV7"/>